<organism evidence="2 3">
    <name type="scientific">Tenacibaculum maritimum NCIMB 2154</name>
    <dbReference type="NCBI Taxonomy" id="1349785"/>
    <lineage>
        <taxon>Bacteria</taxon>
        <taxon>Pseudomonadati</taxon>
        <taxon>Bacteroidota</taxon>
        <taxon>Flavobacteriia</taxon>
        <taxon>Flavobacteriales</taxon>
        <taxon>Flavobacteriaceae</taxon>
        <taxon>Tenacibaculum</taxon>
    </lineage>
</organism>
<keyword evidence="1" id="KW-0812">Transmembrane</keyword>
<sequence>MNPYYYVLSVNGLLFALSIVFYFFPPKKINSIYGYRTNKAMKNDTVWKYANSFFNKQFLIYSAISFVSAMLFVYLNPNINWQPMAIMILSLAVSVIKTEQELNKNFDDEGNKL</sequence>
<dbReference type="AlphaFoldDB" id="A0A2H1EDD4"/>
<gene>
    <name evidence="2" type="ORF">MARIT_3054</name>
</gene>
<dbReference type="InterPro" id="IPR025962">
    <property type="entry name" value="SdpI/YhfL"/>
</dbReference>
<evidence type="ECO:0000256" key="1">
    <source>
        <dbReference type="SAM" id="Phobius"/>
    </source>
</evidence>
<proteinExistence type="predicted"/>
<protein>
    <recommendedName>
        <fullName evidence="4">SdpI/YhfL protein family</fullName>
    </recommendedName>
</protein>
<dbReference type="GeneID" id="47724497"/>
<feature type="transmembrane region" description="Helical" evidence="1">
    <location>
        <begin position="58"/>
        <end position="75"/>
    </location>
</feature>
<evidence type="ECO:0008006" key="4">
    <source>
        <dbReference type="Google" id="ProtNLM"/>
    </source>
</evidence>
<feature type="transmembrane region" description="Helical" evidence="1">
    <location>
        <begin position="6"/>
        <end position="24"/>
    </location>
</feature>
<evidence type="ECO:0000313" key="3">
    <source>
        <dbReference type="Proteomes" id="UP000231564"/>
    </source>
</evidence>
<keyword evidence="1" id="KW-0472">Membrane</keyword>
<dbReference type="Proteomes" id="UP000231564">
    <property type="component" value="Chromosome MARIT"/>
</dbReference>
<dbReference type="KEGG" id="tmar:MARIT_3054"/>
<evidence type="ECO:0000313" key="2">
    <source>
        <dbReference type="EMBL" id="SFZ85098.1"/>
    </source>
</evidence>
<dbReference type="OrthoDB" id="3173919at2"/>
<feature type="transmembrane region" description="Helical" evidence="1">
    <location>
        <begin position="81"/>
        <end position="98"/>
    </location>
</feature>
<reference evidence="2 3" key="1">
    <citation type="submission" date="2016-11" db="EMBL/GenBank/DDBJ databases">
        <authorList>
            <person name="Jaros S."/>
            <person name="Januszkiewicz K."/>
            <person name="Wedrychowicz H."/>
        </authorList>
    </citation>
    <scope>NUCLEOTIDE SEQUENCE [LARGE SCALE GENOMIC DNA]</scope>
    <source>
        <strain evidence="2">NCIMB 2154T</strain>
    </source>
</reference>
<dbReference type="Pfam" id="PF13630">
    <property type="entry name" value="SdpI"/>
    <property type="match status" value="1"/>
</dbReference>
<keyword evidence="3" id="KW-1185">Reference proteome</keyword>
<name>A0A2H1EDD4_9FLAO</name>
<accession>A0A2H1EDD4</accession>
<dbReference type="RefSeq" id="WP_100211908.1">
    <property type="nucleotide sequence ID" value="NZ_CP138495.1"/>
</dbReference>
<keyword evidence="1" id="KW-1133">Transmembrane helix</keyword>
<dbReference type="EMBL" id="LT634361">
    <property type="protein sequence ID" value="SFZ85098.1"/>
    <property type="molecule type" value="Genomic_DNA"/>
</dbReference>